<comment type="cofactor">
    <cofactor evidence="1">
        <name>Fe(2+)</name>
        <dbReference type="ChEBI" id="CHEBI:29033"/>
    </cofactor>
</comment>
<dbReference type="Pfam" id="PF07063">
    <property type="entry name" value="HGLS"/>
    <property type="match status" value="1"/>
</dbReference>
<evidence type="ECO:0000256" key="2">
    <source>
        <dbReference type="ARBA" id="ARBA00022964"/>
    </source>
</evidence>
<evidence type="ECO:0000256" key="3">
    <source>
        <dbReference type="ARBA" id="ARBA00023002"/>
    </source>
</evidence>
<comment type="similarity">
    <text evidence="5">Belongs to the 2-oxoadipate dioxygenase/decarboxylase family.</text>
</comment>
<dbReference type="CDD" id="cd16348">
    <property type="entry name" value="VOC_YdcJ_like"/>
    <property type="match status" value="1"/>
</dbReference>
<keyword evidence="4" id="KW-0408">Iron</keyword>
<evidence type="ECO:0000313" key="10">
    <source>
        <dbReference type="Proteomes" id="UP000652219"/>
    </source>
</evidence>
<evidence type="ECO:0000256" key="1">
    <source>
        <dbReference type="ARBA" id="ARBA00001954"/>
    </source>
</evidence>
<reference evidence="9 10" key="1">
    <citation type="journal article" date="2020" name="Phytopathology">
        <title>Genome Sequence Resources of Colletotrichum truncatum, C. plurivorum, C. musicola, and C. sojae: Four Species Pathogenic to Soybean (Glycine max).</title>
        <authorList>
            <person name="Rogerio F."/>
            <person name="Boufleur T.R."/>
            <person name="Ciampi-Guillardi M."/>
            <person name="Sukno S.A."/>
            <person name="Thon M.R."/>
            <person name="Massola Junior N.S."/>
            <person name="Baroncelli R."/>
        </authorList>
    </citation>
    <scope>NUCLEOTIDE SEQUENCE [LARGE SCALE GENOMIC DNA]</scope>
    <source>
        <strain evidence="9 10">LFN0009</strain>
    </source>
</reference>
<evidence type="ECO:0000256" key="4">
    <source>
        <dbReference type="ARBA" id="ARBA00023004"/>
    </source>
</evidence>
<dbReference type="AlphaFoldDB" id="A0A8H6IUN9"/>
<comment type="caution">
    <text evidence="9">The sequence shown here is derived from an EMBL/GenBank/DDBJ whole genome shotgun (WGS) entry which is preliminary data.</text>
</comment>
<dbReference type="SMART" id="SM01150">
    <property type="entry name" value="DUF1338"/>
    <property type="match status" value="1"/>
</dbReference>
<accession>A0A8H6IUN9</accession>
<proteinExistence type="inferred from homology"/>
<organism evidence="9 10">
    <name type="scientific">Colletotrichum sojae</name>
    <dbReference type="NCBI Taxonomy" id="2175907"/>
    <lineage>
        <taxon>Eukaryota</taxon>
        <taxon>Fungi</taxon>
        <taxon>Dikarya</taxon>
        <taxon>Ascomycota</taxon>
        <taxon>Pezizomycotina</taxon>
        <taxon>Sordariomycetes</taxon>
        <taxon>Hypocreomycetidae</taxon>
        <taxon>Glomerellales</taxon>
        <taxon>Glomerellaceae</taxon>
        <taxon>Colletotrichum</taxon>
        <taxon>Colletotrichum orchidearum species complex</taxon>
    </lineage>
</organism>
<evidence type="ECO:0000256" key="8">
    <source>
        <dbReference type="ARBA" id="ARBA00035045"/>
    </source>
</evidence>
<dbReference type="EMBL" id="WIGN01000327">
    <property type="protein sequence ID" value="KAF6798892.1"/>
    <property type="molecule type" value="Genomic_DNA"/>
</dbReference>
<dbReference type="InterPro" id="IPR009770">
    <property type="entry name" value="HGLS"/>
</dbReference>
<dbReference type="PANTHER" id="PTHR39479">
    <property type="match status" value="1"/>
</dbReference>
<dbReference type="Proteomes" id="UP000652219">
    <property type="component" value="Unassembled WGS sequence"/>
</dbReference>
<gene>
    <name evidence="9" type="ORF">CSOJ01_12558</name>
</gene>
<dbReference type="InterPro" id="IPR047869">
    <property type="entry name" value="YdcJ_bac-like"/>
</dbReference>
<name>A0A8H6IUN9_9PEZI</name>
<evidence type="ECO:0000313" key="9">
    <source>
        <dbReference type="EMBL" id="KAF6798892.1"/>
    </source>
</evidence>
<evidence type="ECO:0000256" key="7">
    <source>
        <dbReference type="ARBA" id="ARBA00035034"/>
    </source>
</evidence>
<evidence type="ECO:0000256" key="5">
    <source>
        <dbReference type="ARBA" id="ARBA00035013"/>
    </source>
</evidence>
<dbReference type="EC" id="1.13.11.93" evidence="6"/>
<keyword evidence="2" id="KW-0223">Dioxygenase</keyword>
<keyword evidence="10" id="KW-1185">Reference proteome</keyword>
<dbReference type="Gene3D" id="3.10.180.80">
    <property type="entry name" value="Uncharacterised protein PF07063, DUF1338"/>
    <property type="match status" value="1"/>
</dbReference>
<dbReference type="PANTHER" id="PTHR39479:SF2">
    <property type="entry name" value="2-OXOADIPATE DIOXYGENASE_DECARBOXYLASE"/>
    <property type="match status" value="1"/>
</dbReference>
<dbReference type="GO" id="GO:0051213">
    <property type="term" value="F:dioxygenase activity"/>
    <property type="evidence" value="ECO:0007669"/>
    <property type="project" value="UniProtKB-KW"/>
</dbReference>
<evidence type="ECO:0000256" key="6">
    <source>
        <dbReference type="ARBA" id="ARBA00035023"/>
    </source>
</evidence>
<keyword evidence="3" id="KW-0560">Oxidoreductase</keyword>
<sequence length="477" mass="53331">MNSTSTDSTWVDPDELRTSFTLAMSTMYRSEVPLYGDLVRIVAQVNSSEISSALDTKVLAMRFGDVDPSRLELERHGAIRLGTAQELRTIRRLFALIGLFPVGYYDLSKAGLPMHATCFRPVTGASLRKNPFRVFTSVLRPELLKNGKARDVATRLLSKRNIFSDRLLQLLDLGVEQGGRLTEPQGTELIQEAIKTFGWRGTSSASRDDYEQLKAEHPILADVACFQSAHINHLTPRTLDITAAQEMMERNGLKVKDRIEGPPPRKCPILLRQTSFLAIEESIKFLGDEDDEAGSQTKGTHKARFGEIEERGAAVTKAGRELYDQLFDKVVASEAQRGERFNQDEYYELVSRVFKQYPDDWRELRRQGLLYYTFEPTSKAQNTRSAGSSTTLETLLNDGLIEVFPITYEDFLPLSAAGIFQSNLDAEALPYATAKPDLEGLEAALGVSINDIDVLYQRLQDESVARCAAFLGLEIVS</sequence>
<protein>
    <recommendedName>
        <fullName evidence="7">2-oxoadipate dioxygenase/decarboxylase</fullName>
        <ecNumber evidence="6">1.13.11.93</ecNumber>
    </recommendedName>
    <alternativeName>
        <fullName evidence="8">2-hydroxyglutarate synthase</fullName>
    </alternativeName>
</protein>